<keyword evidence="1" id="KW-0812">Transmembrane</keyword>
<evidence type="ECO:0000313" key="3">
    <source>
        <dbReference type="Proteomes" id="UP000016927"/>
    </source>
</evidence>
<organism evidence="2 3">
    <name type="scientific">Nosema bombycis (strain CQ1 / CVCC 102059)</name>
    <name type="common">Microsporidian parasite</name>
    <name type="synonym">Pebrine of silkworm</name>
    <dbReference type="NCBI Taxonomy" id="578461"/>
    <lineage>
        <taxon>Eukaryota</taxon>
        <taxon>Fungi</taxon>
        <taxon>Fungi incertae sedis</taxon>
        <taxon>Microsporidia</taxon>
        <taxon>Nosematidae</taxon>
        <taxon>Nosema</taxon>
    </lineage>
</organism>
<keyword evidence="1" id="KW-1133">Transmembrane helix</keyword>
<name>R0KVD2_NOSB1</name>
<gene>
    <name evidence="2" type="ORF">NBO_13g0003</name>
</gene>
<evidence type="ECO:0000313" key="2">
    <source>
        <dbReference type="EMBL" id="EOB14826.1"/>
    </source>
</evidence>
<feature type="transmembrane region" description="Helical" evidence="1">
    <location>
        <begin position="76"/>
        <end position="99"/>
    </location>
</feature>
<dbReference type="VEuPathDB" id="MicrosporidiaDB:NBO_13g0003"/>
<dbReference type="Proteomes" id="UP000016927">
    <property type="component" value="Unassembled WGS sequence"/>
</dbReference>
<proteinExistence type="predicted"/>
<dbReference type="HOGENOM" id="CLU_2306867_0_0_1"/>
<dbReference type="EMBL" id="KB908921">
    <property type="protein sequence ID" value="EOB14826.1"/>
    <property type="molecule type" value="Genomic_DNA"/>
</dbReference>
<protein>
    <submittedName>
        <fullName evidence="2">Uncharacterized protein</fullName>
    </submittedName>
</protein>
<evidence type="ECO:0000256" key="1">
    <source>
        <dbReference type="SAM" id="Phobius"/>
    </source>
</evidence>
<dbReference type="AlphaFoldDB" id="R0KVD2"/>
<accession>R0KVD2</accession>
<sequence>MMKNLLQCKNYFFKTEFIDFLERYISIQETQCLEICIELVHRQYACDGLEKTDFVLNFNLLTEEGKKMIDLNEHSISLNYFIQDVFFFIQIFTISIHVVV</sequence>
<reference evidence="2 3" key="1">
    <citation type="journal article" date="2013" name="BMC Genomics">
        <title>Comparative genomics of parasitic silkworm microsporidia reveal an association between genome expansion and host adaptation.</title>
        <authorList>
            <person name="Pan G."/>
            <person name="Xu J."/>
            <person name="Li T."/>
            <person name="Xia Q."/>
            <person name="Liu S.L."/>
            <person name="Zhang G."/>
            <person name="Li S."/>
            <person name="Li C."/>
            <person name="Liu H."/>
            <person name="Yang L."/>
            <person name="Liu T."/>
            <person name="Zhang X."/>
            <person name="Wu Z."/>
            <person name="Fan W."/>
            <person name="Dang X."/>
            <person name="Xiang H."/>
            <person name="Tao M."/>
            <person name="Li Y."/>
            <person name="Hu J."/>
            <person name="Li Z."/>
            <person name="Lin L."/>
            <person name="Luo J."/>
            <person name="Geng L."/>
            <person name="Wang L."/>
            <person name="Long M."/>
            <person name="Wan Y."/>
            <person name="He N."/>
            <person name="Zhang Z."/>
            <person name="Lu C."/>
            <person name="Keeling P.J."/>
            <person name="Wang J."/>
            <person name="Xiang Z."/>
            <person name="Zhou Z."/>
        </authorList>
    </citation>
    <scope>NUCLEOTIDE SEQUENCE [LARGE SCALE GENOMIC DNA]</scope>
    <source>
        <strain evidence="3">CQ1 / CVCC 102059</strain>
    </source>
</reference>
<keyword evidence="3" id="KW-1185">Reference proteome</keyword>
<keyword evidence="1" id="KW-0472">Membrane</keyword>